<reference evidence="3" key="1">
    <citation type="submission" date="2022-10" db="EMBL/GenBank/DDBJ databases">
        <authorList>
            <person name="Koch H."/>
        </authorList>
    </citation>
    <scope>NUCLEOTIDE SEQUENCE</scope>
    <source>
        <strain evidence="3">DNF</strain>
    </source>
</reference>
<accession>A0AA86N0D8</accession>
<dbReference type="KEGG" id="nti:DNFV4_02855"/>
<dbReference type="AlphaFoldDB" id="A0AA86N0D8"/>
<evidence type="ECO:0000259" key="2">
    <source>
        <dbReference type="Pfam" id="PF20539"/>
    </source>
</evidence>
<dbReference type="Pfam" id="PF20539">
    <property type="entry name" value="DUF6754"/>
    <property type="match status" value="1"/>
</dbReference>
<gene>
    <name evidence="3" type="ORF">DNFV4_02855</name>
</gene>
<feature type="domain" description="DUF6754" evidence="2">
    <location>
        <begin position="155"/>
        <end position="402"/>
    </location>
</feature>
<dbReference type="RefSeq" id="WP_289269147.1">
    <property type="nucleotide sequence ID" value="NZ_OX365700.1"/>
</dbReference>
<dbReference type="EMBL" id="OX365700">
    <property type="protein sequence ID" value="CAI4032425.1"/>
    <property type="molecule type" value="Genomic_DNA"/>
</dbReference>
<organism evidence="3 4">
    <name type="scientific">Nitrospira tepida</name>
    <dbReference type="NCBI Taxonomy" id="2973512"/>
    <lineage>
        <taxon>Bacteria</taxon>
        <taxon>Pseudomonadati</taxon>
        <taxon>Nitrospirota</taxon>
        <taxon>Nitrospiria</taxon>
        <taxon>Nitrospirales</taxon>
        <taxon>Nitrospiraceae</taxon>
        <taxon>Nitrospira</taxon>
    </lineage>
</organism>
<evidence type="ECO:0000256" key="1">
    <source>
        <dbReference type="SAM" id="SignalP"/>
    </source>
</evidence>
<protein>
    <submittedName>
        <fullName evidence="3">Fibronectin type III domain-containing protein</fullName>
    </submittedName>
</protein>
<feature type="signal peptide" evidence="1">
    <location>
        <begin position="1"/>
        <end position="21"/>
    </location>
</feature>
<sequence>MRFSSGDRLALAILLSTVPFAAANGSAAMEPVLPIPQQLQALDTPSDGGGRITVLWAPSPLDGPDLHYQVLIQEGPPPTDPSHMKVLAEFPSNTHYVKDSKEPWWTRRDGAGSHLYQIRSGRGVEVKNGVSYSITVASAQGGHRVFAPPVQAVASPNWFNWNALNNLVIALSFGLLVLYAIRRAHRGPIFLRYIPGLDAVDEAIGRATELGKPVMYLTGAHDMSDPSTVAAAVILGRVATRTAAYETDLMVPHRNPITMAVCQEITRQAYFEAGKPDLFREDANFFITADQFSYTASVDGIMLRTKPAANFFMGAYFAEALLLTETGASTGAIQIAGTDSDHQLPFFVTTCDYTLIGEELYAASAYLSREPVQVGTLLGQDIGKLTVLSLIALGSIAATLKLGFGIEWAQLLLDTLRDVK</sequence>
<keyword evidence="4" id="KW-1185">Reference proteome</keyword>
<name>A0AA86N0D8_9BACT</name>
<dbReference type="InterPro" id="IPR046642">
    <property type="entry name" value="DUF6754"/>
</dbReference>
<dbReference type="Proteomes" id="UP001179121">
    <property type="component" value="Chromosome"/>
</dbReference>
<proteinExistence type="predicted"/>
<keyword evidence="1" id="KW-0732">Signal</keyword>
<evidence type="ECO:0000313" key="3">
    <source>
        <dbReference type="EMBL" id="CAI4032425.1"/>
    </source>
</evidence>
<evidence type="ECO:0000313" key="4">
    <source>
        <dbReference type="Proteomes" id="UP001179121"/>
    </source>
</evidence>
<feature type="chain" id="PRO_5041729921" evidence="1">
    <location>
        <begin position="22"/>
        <end position="420"/>
    </location>
</feature>